<reference evidence="10 11" key="1">
    <citation type="journal article" date="2020" name="Nature">
        <title>Six reference-quality genomes reveal evolution of bat adaptations.</title>
        <authorList>
            <person name="Jebb D."/>
            <person name="Huang Z."/>
            <person name="Pippel M."/>
            <person name="Hughes G.M."/>
            <person name="Lavrichenko K."/>
            <person name="Devanna P."/>
            <person name="Winkler S."/>
            <person name="Jermiin L.S."/>
            <person name="Skirmuntt E.C."/>
            <person name="Katzourakis A."/>
            <person name="Burkitt-Gray L."/>
            <person name="Ray D.A."/>
            <person name="Sullivan K.A.M."/>
            <person name="Roscito J.G."/>
            <person name="Kirilenko B.M."/>
            <person name="Davalos L.M."/>
            <person name="Corthals A.P."/>
            <person name="Power M.L."/>
            <person name="Jones G."/>
            <person name="Ransome R.D."/>
            <person name="Dechmann D.K.N."/>
            <person name="Locatelli A.G."/>
            <person name="Puechmaille S.J."/>
            <person name="Fedrigo O."/>
            <person name="Jarvis E.D."/>
            <person name="Hiller M."/>
            <person name="Vernes S.C."/>
            <person name="Myers E.W."/>
            <person name="Teeling E.C."/>
        </authorList>
    </citation>
    <scope>NUCLEOTIDE SEQUENCE [LARGE SCALE GENOMIC DNA]</scope>
    <source>
        <strain evidence="10">Bat1K_MPI-CBG_1</strain>
    </source>
</reference>
<proteinExistence type="inferred from homology"/>
<accession>A0A834BF11</accession>
<dbReference type="EMBL" id="JABVXQ010000001">
    <property type="protein sequence ID" value="KAF6129555.1"/>
    <property type="molecule type" value="Genomic_DNA"/>
</dbReference>
<keyword evidence="7" id="KW-0494">Milk protein</keyword>
<comment type="caution">
    <text evidence="10">The sequence shown here is derived from an EMBL/GenBank/DDBJ whole genome shotgun (WGS) entry which is preliminary data.</text>
</comment>
<feature type="signal peptide" evidence="9">
    <location>
        <begin position="1"/>
        <end position="20"/>
    </location>
</feature>
<evidence type="ECO:0000313" key="11">
    <source>
        <dbReference type="Proteomes" id="UP000664940"/>
    </source>
</evidence>
<dbReference type="GO" id="GO:0050821">
    <property type="term" value="P:protein stabilization"/>
    <property type="evidence" value="ECO:0007669"/>
    <property type="project" value="TreeGrafter"/>
</dbReference>
<dbReference type="PANTHER" id="PTHR11470">
    <property type="entry name" value="KAPPA CASEIN"/>
    <property type="match status" value="1"/>
</dbReference>
<dbReference type="Proteomes" id="UP000664940">
    <property type="component" value="Unassembled WGS sequence"/>
</dbReference>
<evidence type="ECO:0000256" key="6">
    <source>
        <dbReference type="ARBA" id="ARBA00022553"/>
    </source>
</evidence>
<evidence type="ECO:0000256" key="9">
    <source>
        <dbReference type="SAM" id="SignalP"/>
    </source>
</evidence>
<dbReference type="GO" id="GO:0005615">
    <property type="term" value="C:extracellular space"/>
    <property type="evidence" value="ECO:0007669"/>
    <property type="project" value="TreeGrafter"/>
</dbReference>
<feature type="chain" id="PRO_5032281197" description="Kappa-casein" evidence="9">
    <location>
        <begin position="21"/>
        <end position="178"/>
    </location>
</feature>
<organism evidence="10 11">
    <name type="scientific">Phyllostomus discolor</name>
    <name type="common">pale spear-nosed bat</name>
    <dbReference type="NCBI Taxonomy" id="89673"/>
    <lineage>
        <taxon>Eukaryota</taxon>
        <taxon>Metazoa</taxon>
        <taxon>Chordata</taxon>
        <taxon>Craniata</taxon>
        <taxon>Vertebrata</taxon>
        <taxon>Euteleostomi</taxon>
        <taxon>Mammalia</taxon>
        <taxon>Eutheria</taxon>
        <taxon>Laurasiatheria</taxon>
        <taxon>Chiroptera</taxon>
        <taxon>Yangochiroptera</taxon>
        <taxon>Phyllostomidae</taxon>
        <taxon>Phyllostominae</taxon>
        <taxon>Phyllostomus</taxon>
    </lineage>
</organism>
<dbReference type="AlphaFoldDB" id="A0A834BF11"/>
<comment type="similarity">
    <text evidence="3">Belongs to the kappa-casein family.</text>
</comment>
<dbReference type="InterPro" id="IPR000117">
    <property type="entry name" value="Casein_kappa"/>
</dbReference>
<keyword evidence="6" id="KW-0597">Phosphoprotein</keyword>
<name>A0A834BF11_9CHIR</name>
<sequence>MKSFFLVVNMLALTLPFLCAEVQNQELTCHENDKRLFNQKTVKYIPIHYVLKSYPHSELNYYQYRPAVSINSQYVPHPYYAKQVSVRPYAQIPQWQVLPIIYPPTRVRHPYLYPRFIVVPPKKIQDKTVIPTINTIAAVEPTSTPTIQPTIVVIPEASSEFITSTSEATTVTFTSPAV</sequence>
<evidence type="ECO:0000256" key="2">
    <source>
        <dbReference type="ARBA" id="ARBA00004613"/>
    </source>
</evidence>
<dbReference type="PANTHER" id="PTHR11470:SF2">
    <property type="entry name" value="KAPPA-CASEIN"/>
    <property type="match status" value="1"/>
</dbReference>
<protein>
    <recommendedName>
        <fullName evidence="4">Kappa-casein</fullName>
    </recommendedName>
</protein>
<evidence type="ECO:0000256" key="1">
    <source>
        <dbReference type="ARBA" id="ARBA00003829"/>
    </source>
</evidence>
<comment type="function">
    <text evidence="1">Kappa-casein stabilizes micelle formation, preventing casein precipitation in milk.</text>
</comment>
<dbReference type="GO" id="GO:0007595">
    <property type="term" value="P:lactation"/>
    <property type="evidence" value="ECO:0007669"/>
    <property type="project" value="TreeGrafter"/>
</dbReference>
<evidence type="ECO:0000313" key="10">
    <source>
        <dbReference type="EMBL" id="KAF6129555.1"/>
    </source>
</evidence>
<keyword evidence="5" id="KW-0964">Secreted</keyword>
<evidence type="ECO:0000256" key="5">
    <source>
        <dbReference type="ARBA" id="ARBA00022525"/>
    </source>
</evidence>
<keyword evidence="8" id="KW-0325">Glycoprotein</keyword>
<evidence type="ECO:0000256" key="3">
    <source>
        <dbReference type="ARBA" id="ARBA00005332"/>
    </source>
</evidence>
<evidence type="ECO:0000256" key="7">
    <source>
        <dbReference type="ARBA" id="ARBA00022743"/>
    </source>
</evidence>
<gene>
    <name evidence="10" type="ORF">HJG60_003375</name>
</gene>
<dbReference type="Pfam" id="PF00997">
    <property type="entry name" value="Casein_kappa"/>
    <property type="match status" value="1"/>
</dbReference>
<evidence type="ECO:0000256" key="4">
    <source>
        <dbReference type="ARBA" id="ARBA00017238"/>
    </source>
</evidence>
<evidence type="ECO:0000256" key="8">
    <source>
        <dbReference type="ARBA" id="ARBA00023180"/>
    </source>
</evidence>
<keyword evidence="9" id="KW-0732">Signal</keyword>
<comment type="subcellular location">
    <subcellularLocation>
        <location evidence="2">Secreted</location>
    </subcellularLocation>
</comment>